<comment type="pathway">
    <text evidence="2 9">Cofactor biosynthesis; adenosylcobalamin biosynthesis.</text>
</comment>
<sequence>MNDMVKPEYLLLSAFLCDLLFGDPRWMPHPVKGIGWFAHGAEKALRASGLPLRIAGVLCVLVVVGGTAGSAWLVITAASLLHPFLGAAAGMYLLYTSIAVKDLGDHAGAVRTALDSGDIGLARQKVSWMVGRDTDGLSEDDIALAATESVAENTVDGVTAPLFYALLFGPVGAIAYKAVNTLDSSFGYLNDRYREFGWASAKLDDVANWLPSRITVLAIALASAVKRFGFFNIFKAVRCGARLHASPNAGYPESAFAGALGVTFGGERSYGGVVHEAPLLGVVRKACSADSVRRSIELMRLTAVVFLAAGLMLRVLAERLW</sequence>
<dbReference type="PANTHER" id="PTHR34308">
    <property type="entry name" value="COBALAMIN BIOSYNTHESIS PROTEIN CBIB"/>
    <property type="match status" value="1"/>
</dbReference>
<evidence type="ECO:0000256" key="6">
    <source>
        <dbReference type="ARBA" id="ARBA00022692"/>
    </source>
</evidence>
<keyword evidence="8 9" id="KW-0472">Membrane</keyword>
<evidence type="ECO:0000256" key="2">
    <source>
        <dbReference type="ARBA" id="ARBA00004953"/>
    </source>
</evidence>
<comment type="function">
    <text evidence="9">Converts cobyric acid to cobinamide by the addition of aminopropanol on the F carboxylic group.</text>
</comment>
<dbReference type="PANTHER" id="PTHR34308:SF1">
    <property type="entry name" value="COBALAMIN BIOSYNTHESIS PROTEIN CBIB"/>
    <property type="match status" value="1"/>
</dbReference>
<accession>B3EC62</accession>
<gene>
    <name evidence="9" type="primary">cobD</name>
    <name evidence="10" type="ordered locus">Clim_1068</name>
</gene>
<comment type="similarity">
    <text evidence="3 9">Belongs to the CobD/CbiB family.</text>
</comment>
<dbReference type="Pfam" id="PF03186">
    <property type="entry name" value="CobD_Cbib"/>
    <property type="match status" value="1"/>
</dbReference>
<name>B3EC62_CHLL2</name>
<keyword evidence="7 9" id="KW-1133">Transmembrane helix</keyword>
<dbReference type="GO" id="GO:0009236">
    <property type="term" value="P:cobalamin biosynthetic process"/>
    <property type="evidence" value="ECO:0007669"/>
    <property type="project" value="UniProtKB-UniRule"/>
</dbReference>
<keyword evidence="5 9" id="KW-0169">Cobalamin biosynthesis</keyword>
<keyword evidence="4 9" id="KW-1003">Cell membrane</keyword>
<comment type="caution">
    <text evidence="9">Lacks conserved residue(s) required for the propagation of feature annotation.</text>
</comment>
<dbReference type="InterPro" id="IPR004485">
    <property type="entry name" value="Cobalamin_biosynth_CobD/CbiB"/>
</dbReference>
<dbReference type="AlphaFoldDB" id="B3EC62"/>
<dbReference type="STRING" id="290315.Clim_1068"/>
<dbReference type="GO" id="GO:0015420">
    <property type="term" value="F:ABC-type vitamin B12 transporter activity"/>
    <property type="evidence" value="ECO:0007669"/>
    <property type="project" value="UniProtKB-UniRule"/>
</dbReference>
<dbReference type="Proteomes" id="UP000008841">
    <property type="component" value="Chromosome"/>
</dbReference>
<dbReference type="RefSeq" id="WP_012466014.1">
    <property type="nucleotide sequence ID" value="NC_010803.1"/>
</dbReference>
<evidence type="ECO:0000256" key="3">
    <source>
        <dbReference type="ARBA" id="ARBA00006263"/>
    </source>
</evidence>
<evidence type="ECO:0000256" key="4">
    <source>
        <dbReference type="ARBA" id="ARBA00022475"/>
    </source>
</evidence>
<dbReference type="HAMAP" id="MF_00024">
    <property type="entry name" value="CobD_CbiB"/>
    <property type="match status" value="1"/>
</dbReference>
<dbReference type="eggNOG" id="COG1270">
    <property type="taxonomic scope" value="Bacteria"/>
</dbReference>
<evidence type="ECO:0000256" key="7">
    <source>
        <dbReference type="ARBA" id="ARBA00022989"/>
    </source>
</evidence>
<dbReference type="GO" id="GO:0048472">
    <property type="term" value="F:threonine-phosphate decarboxylase activity"/>
    <property type="evidence" value="ECO:0007669"/>
    <property type="project" value="InterPro"/>
</dbReference>
<reference evidence="10 11" key="1">
    <citation type="submission" date="2008-05" db="EMBL/GenBank/DDBJ databases">
        <title>Complete sequence of Chlorobium limicola DSM 245.</title>
        <authorList>
            <consortium name="US DOE Joint Genome Institute"/>
            <person name="Lucas S."/>
            <person name="Copeland A."/>
            <person name="Lapidus A."/>
            <person name="Glavina del Rio T."/>
            <person name="Dalin E."/>
            <person name="Tice H."/>
            <person name="Bruce D."/>
            <person name="Goodwin L."/>
            <person name="Pitluck S."/>
            <person name="Schmutz J."/>
            <person name="Larimer F."/>
            <person name="Land M."/>
            <person name="Hauser L."/>
            <person name="Kyrpides N."/>
            <person name="Ovchinnikova G."/>
            <person name="Zhao F."/>
            <person name="Li T."/>
            <person name="Liu Z."/>
            <person name="Overmann J."/>
            <person name="Bryant D.A."/>
            <person name="Richardson P."/>
        </authorList>
    </citation>
    <scope>NUCLEOTIDE SEQUENCE [LARGE SCALE GENOMIC DNA]</scope>
    <source>
        <strain evidence="11">DSM 245 / NBRC 103803 / 6330</strain>
    </source>
</reference>
<dbReference type="EMBL" id="CP001097">
    <property type="protein sequence ID" value="ACD90137.1"/>
    <property type="molecule type" value="Genomic_DNA"/>
</dbReference>
<feature type="transmembrane region" description="Helical" evidence="9">
    <location>
        <begin position="54"/>
        <end position="75"/>
    </location>
</feature>
<evidence type="ECO:0000313" key="10">
    <source>
        <dbReference type="EMBL" id="ACD90137.1"/>
    </source>
</evidence>
<dbReference type="HOGENOM" id="CLU_054212_0_0_10"/>
<evidence type="ECO:0000256" key="9">
    <source>
        <dbReference type="HAMAP-Rule" id="MF_00024"/>
    </source>
</evidence>
<evidence type="ECO:0000256" key="8">
    <source>
        <dbReference type="ARBA" id="ARBA00023136"/>
    </source>
</evidence>
<dbReference type="GO" id="GO:0005886">
    <property type="term" value="C:plasma membrane"/>
    <property type="evidence" value="ECO:0007669"/>
    <property type="project" value="UniProtKB-SubCell"/>
</dbReference>
<comment type="subcellular location">
    <subcellularLocation>
        <location evidence="1 9">Cell membrane</location>
        <topology evidence="1 9">Multi-pass membrane protein</topology>
    </subcellularLocation>
</comment>
<dbReference type="KEGG" id="cli:Clim_1068"/>
<protein>
    <recommendedName>
        <fullName evidence="9">Cobalamin biosynthesis protein CobD</fullName>
    </recommendedName>
</protein>
<evidence type="ECO:0000256" key="1">
    <source>
        <dbReference type="ARBA" id="ARBA00004651"/>
    </source>
</evidence>
<evidence type="ECO:0000256" key="5">
    <source>
        <dbReference type="ARBA" id="ARBA00022573"/>
    </source>
</evidence>
<proteinExistence type="inferred from homology"/>
<organism evidence="10 11">
    <name type="scientific">Chlorobium limicola (strain DSM 245 / NBRC 103803 / 6330)</name>
    <dbReference type="NCBI Taxonomy" id="290315"/>
    <lineage>
        <taxon>Bacteria</taxon>
        <taxon>Pseudomonadati</taxon>
        <taxon>Chlorobiota</taxon>
        <taxon>Chlorobiia</taxon>
        <taxon>Chlorobiales</taxon>
        <taxon>Chlorobiaceae</taxon>
        <taxon>Chlorobium/Pelodictyon group</taxon>
        <taxon>Chlorobium</taxon>
    </lineage>
</organism>
<dbReference type="NCBIfam" id="TIGR00380">
    <property type="entry name" value="cobal_cbiB"/>
    <property type="match status" value="1"/>
</dbReference>
<dbReference type="UniPathway" id="UPA00148"/>
<keyword evidence="6 9" id="KW-0812">Transmembrane</keyword>
<evidence type="ECO:0000313" key="11">
    <source>
        <dbReference type="Proteomes" id="UP000008841"/>
    </source>
</evidence>